<dbReference type="Pfam" id="PF14030">
    <property type="entry name" value="DUF4245"/>
    <property type="match status" value="1"/>
</dbReference>
<feature type="transmembrane region" description="Helical" evidence="1">
    <location>
        <begin position="14"/>
        <end position="36"/>
    </location>
</feature>
<dbReference type="RefSeq" id="WP_143914209.1">
    <property type="nucleotide sequence ID" value="NZ_VLNT01000013.1"/>
</dbReference>
<reference evidence="2 3" key="1">
    <citation type="submission" date="2019-07" db="EMBL/GenBank/DDBJ databases">
        <authorList>
            <person name="Zhao L.H."/>
        </authorList>
    </citation>
    <scope>NUCLEOTIDE SEQUENCE [LARGE SCALE GENOMIC DNA]</scope>
    <source>
        <strain evidence="2 3">Co35</strain>
    </source>
</reference>
<name>A0A554RX10_9ACTN</name>
<dbReference type="AlphaFoldDB" id="A0A554RX10"/>
<evidence type="ECO:0000313" key="3">
    <source>
        <dbReference type="Proteomes" id="UP000316988"/>
    </source>
</evidence>
<keyword evidence="1" id="KW-0812">Transmembrane</keyword>
<evidence type="ECO:0000313" key="2">
    <source>
        <dbReference type="EMBL" id="TSD58643.1"/>
    </source>
</evidence>
<keyword evidence="1" id="KW-0472">Membrane</keyword>
<comment type="caution">
    <text evidence="2">The sequence shown here is derived from an EMBL/GenBank/DDBJ whole genome shotgun (WGS) entry which is preliminary data.</text>
</comment>
<proteinExistence type="predicted"/>
<gene>
    <name evidence="2" type="ORF">FNM00_14215</name>
</gene>
<dbReference type="EMBL" id="VLNT01000013">
    <property type="protein sequence ID" value="TSD58643.1"/>
    <property type="molecule type" value="Genomic_DNA"/>
</dbReference>
<dbReference type="InterPro" id="IPR025339">
    <property type="entry name" value="DUF4245"/>
</dbReference>
<keyword evidence="1" id="KW-1133">Transmembrane helix</keyword>
<keyword evidence="3" id="KW-1185">Reference proteome</keyword>
<protein>
    <submittedName>
        <fullName evidence="2">DUF4245 family protein</fullName>
    </submittedName>
</protein>
<dbReference type="Proteomes" id="UP000316988">
    <property type="component" value="Unassembled WGS sequence"/>
</dbReference>
<evidence type="ECO:0000256" key="1">
    <source>
        <dbReference type="SAM" id="Phobius"/>
    </source>
</evidence>
<accession>A0A554RX10</accession>
<sequence length="180" mass="19431">MSGYGGANAKMSDVLRSVLLLTAGVLVVFVIGRIFFTVEPDRPVSEVDYLTAAEGVEPSAGFDPWVPEQLPDGWMANSARIDAATWEMGVVTDDDEFVGIRQLLDGDGEALDRAIDEDAREETVNGVVWQVSDSGDELVYATTEDDVTTVVRSTTSAEVTRDYVSSLVRFSELASADASR</sequence>
<organism evidence="2 3">
    <name type="scientific">Aeromicrobium piscarium</name>
    <dbReference type="NCBI Taxonomy" id="2590901"/>
    <lineage>
        <taxon>Bacteria</taxon>
        <taxon>Bacillati</taxon>
        <taxon>Actinomycetota</taxon>
        <taxon>Actinomycetes</taxon>
        <taxon>Propionibacteriales</taxon>
        <taxon>Nocardioidaceae</taxon>
        <taxon>Aeromicrobium</taxon>
    </lineage>
</organism>
<dbReference type="OrthoDB" id="3827115at2"/>